<name>C5PEZ5_COCP7</name>
<dbReference type="Proteomes" id="UP000009084">
    <property type="component" value="Unassembled WGS sequence"/>
</dbReference>
<protein>
    <submittedName>
        <fullName evidence="2">Uncharacterized protein</fullName>
    </submittedName>
</protein>
<dbReference type="AlphaFoldDB" id="C5PEZ5"/>
<organism evidence="2 3">
    <name type="scientific">Coccidioides posadasii (strain C735)</name>
    <name type="common">Valley fever fungus</name>
    <dbReference type="NCBI Taxonomy" id="222929"/>
    <lineage>
        <taxon>Eukaryota</taxon>
        <taxon>Fungi</taxon>
        <taxon>Dikarya</taxon>
        <taxon>Ascomycota</taxon>
        <taxon>Pezizomycotina</taxon>
        <taxon>Eurotiomycetes</taxon>
        <taxon>Eurotiomycetidae</taxon>
        <taxon>Onygenales</taxon>
        <taxon>Onygenaceae</taxon>
        <taxon>Coccidioides</taxon>
    </lineage>
</organism>
<dbReference type="EMBL" id="ACFW01000049">
    <property type="protein sequence ID" value="EER23213.1"/>
    <property type="molecule type" value="Genomic_DNA"/>
</dbReference>
<dbReference type="OrthoDB" id="4209795at2759"/>
<evidence type="ECO:0000256" key="1">
    <source>
        <dbReference type="SAM" id="MobiDB-lite"/>
    </source>
</evidence>
<reference evidence="2 3" key="1">
    <citation type="journal article" date="2009" name="Genome Res.">
        <title>Comparative genomic analyses of the human fungal pathogens Coccidioides and their relatives.</title>
        <authorList>
            <person name="Sharpton T.J."/>
            <person name="Stajich J.E."/>
            <person name="Rounsley S.D."/>
            <person name="Gardner M.J."/>
            <person name="Wortman J.R."/>
            <person name="Jordar V.S."/>
            <person name="Maiti R."/>
            <person name="Kodira C.D."/>
            <person name="Neafsey D.E."/>
            <person name="Zeng Q."/>
            <person name="Hung C.-Y."/>
            <person name="McMahan C."/>
            <person name="Muszewska A."/>
            <person name="Grynberg M."/>
            <person name="Mandel M.A."/>
            <person name="Kellner E.M."/>
            <person name="Barker B.M."/>
            <person name="Galgiani J.N."/>
            <person name="Orbach M.J."/>
            <person name="Kirkland T.N."/>
            <person name="Cole G.T."/>
            <person name="Henn M.R."/>
            <person name="Birren B.W."/>
            <person name="Taylor J.W."/>
        </authorList>
    </citation>
    <scope>NUCLEOTIDE SEQUENCE [LARGE SCALE GENOMIC DNA]</scope>
    <source>
        <strain evidence="3">C735</strain>
    </source>
</reference>
<evidence type="ECO:0000313" key="2">
    <source>
        <dbReference type="EMBL" id="EER23213.1"/>
    </source>
</evidence>
<feature type="region of interest" description="Disordered" evidence="1">
    <location>
        <begin position="209"/>
        <end position="258"/>
    </location>
</feature>
<gene>
    <name evidence="2" type="ORF">CPC735_045830</name>
</gene>
<dbReference type="HOGENOM" id="CLU_086712_0_0_1"/>
<accession>C5PEZ5</accession>
<comment type="caution">
    <text evidence="2">The sequence shown here is derived from an EMBL/GenBank/DDBJ whole genome shotgun (WGS) entry which is preliminary data.</text>
</comment>
<evidence type="ECO:0000313" key="3">
    <source>
        <dbReference type="Proteomes" id="UP000009084"/>
    </source>
</evidence>
<sequence length="280" mass="31649">MAGRSNLPPLTTAPENQGLVITRDSGVNLDGHFFNSLTAAMECIDSQAPPRRYGLQLELMNALMRVTDVVTDLVAHFYQYVEKSRDWQHVTYANFEADFHDARKVTLDVERRRIDMQKIKDRLVATWGIDRIDAIWPKVESLWAAQKLRHTLNIYKDWDKFANNINSAVLRRLEATGAGHHRSLATLPGDYTTADKEVDRICELPSRDALRRSQRSIQDIARSPPTANSPRGLLEGPQSPRSPRDVPMGGMSMPHSRSITRNRALRALGDSHGSLQRYPA</sequence>
<proteinExistence type="predicted"/>
<dbReference type="VEuPathDB" id="FungiDB:CPC735_045830"/>